<evidence type="ECO:0000313" key="15">
    <source>
        <dbReference type="Ensembl" id="ENSGALP00010023486.1"/>
    </source>
</evidence>
<dbReference type="GeneTree" id="ENSGT00940000157696"/>
<evidence type="ECO:0000256" key="4">
    <source>
        <dbReference type="ARBA" id="ARBA00022703"/>
    </source>
</evidence>
<evidence type="ECO:0000256" key="2">
    <source>
        <dbReference type="ARBA" id="ARBA00004630"/>
    </source>
</evidence>
<sequence>MSNDPPPPYPGGPSAPPIEEKHGPPPATGTAGPGCQRGAAAERAGAGGALPADVREFGLLVAQGMNLWARCLGAVPDGHFPVPSVLSPQSLPVCFIPLPRSPSFSCCVLFPWRGSGSLSRAITICCLLSWLLTLCFLSDGISPAMVQPQGAPIPPPEFGPPPYEPPQPGFVPPHMPTDGSGPYVPPGYYPPPGPHPPMGYYPAPGHYPSPSGHTATVLVPSGTATTVTVLQGEIFQGAPVQTVCPHCQQAITTKISYEIGLMSFLLGFFCCFVGCDLCCCLIPCLFDDFKDVTHTCPNCKAYIYTYKRMC</sequence>
<evidence type="ECO:0000256" key="7">
    <source>
        <dbReference type="ARBA" id="ARBA00022833"/>
    </source>
</evidence>
<evidence type="ECO:0000256" key="12">
    <source>
        <dbReference type="SAM" id="MobiDB-lite"/>
    </source>
</evidence>
<evidence type="ECO:0000256" key="6">
    <source>
        <dbReference type="ARBA" id="ARBA00022753"/>
    </source>
</evidence>
<dbReference type="GO" id="GO:0098560">
    <property type="term" value="C:cytoplasmic side of late endosome membrane"/>
    <property type="evidence" value="ECO:0000318"/>
    <property type="project" value="GO_Central"/>
</dbReference>
<reference evidence="15" key="3">
    <citation type="submission" date="2025-09" db="UniProtKB">
        <authorList>
            <consortium name="Ensembl"/>
        </authorList>
    </citation>
    <scope>IDENTIFICATION</scope>
    <source>
        <strain evidence="15">broiler</strain>
    </source>
</reference>
<evidence type="ECO:0000256" key="9">
    <source>
        <dbReference type="ARBA" id="ARBA00023228"/>
    </source>
</evidence>
<comment type="subcellular location">
    <subcellularLocation>
        <location evidence="1">Late endosome membrane</location>
        <topology evidence="1">Peripheral membrane protein</topology>
        <orientation evidence="1">Cytoplasmic side</orientation>
    </subcellularLocation>
    <subcellularLocation>
        <location evidence="2">Lysosome membrane</location>
        <topology evidence="2">Peripheral membrane protein</topology>
        <orientation evidence="2">Cytoplasmic side</orientation>
    </subcellularLocation>
</comment>
<keyword evidence="4" id="KW-0053">Apoptosis</keyword>
<dbReference type="AlphaFoldDB" id="A0A8V0YZD4"/>
<dbReference type="FunCoup" id="A0A8V0YZD4">
    <property type="interactions" value="494"/>
</dbReference>
<keyword evidence="5" id="KW-0479">Metal-binding</keyword>
<comment type="similarity">
    <text evidence="3">Belongs to the CDIP1/LITAF family.</text>
</comment>
<dbReference type="GO" id="GO:0042771">
    <property type="term" value="P:intrinsic apoptotic signaling pathway in response to DNA damage by p53 class mediator"/>
    <property type="evidence" value="ECO:0000318"/>
    <property type="project" value="GO_Central"/>
</dbReference>
<reference evidence="15" key="2">
    <citation type="submission" date="2025-08" db="UniProtKB">
        <authorList>
            <consortium name="Ensembl"/>
        </authorList>
    </citation>
    <scope>IDENTIFICATION</scope>
    <source>
        <strain evidence="15">broiler</strain>
    </source>
</reference>
<keyword evidence="6" id="KW-0967">Endosome</keyword>
<accession>A0A8V0YZD4</accession>
<keyword evidence="8 13" id="KW-0472">Membrane</keyword>
<name>A0A8V0YZD4_CHICK</name>
<keyword evidence="16" id="KW-1185">Reference proteome</keyword>
<evidence type="ECO:0000256" key="3">
    <source>
        <dbReference type="ARBA" id="ARBA00005975"/>
    </source>
</evidence>
<evidence type="ECO:0000256" key="8">
    <source>
        <dbReference type="ARBA" id="ARBA00023136"/>
    </source>
</evidence>
<gene>
    <name evidence="15" type="primary">CDIP1</name>
</gene>
<dbReference type="PROSITE" id="PS51837">
    <property type="entry name" value="LITAF"/>
    <property type="match status" value="1"/>
</dbReference>
<evidence type="ECO:0000256" key="11">
    <source>
        <dbReference type="ARBA" id="ARBA00041883"/>
    </source>
</evidence>
<dbReference type="OrthoDB" id="5599753at2759"/>
<dbReference type="GO" id="GO:0098574">
    <property type="term" value="C:cytoplasmic side of lysosomal membrane"/>
    <property type="evidence" value="ECO:0000318"/>
    <property type="project" value="GO_Central"/>
</dbReference>
<reference evidence="15" key="1">
    <citation type="submission" date="2020-11" db="EMBL/GenBank/DDBJ databases">
        <title>Gallus gallus (Chicken) genome, bGalGal1, GRCg7b, maternal haplotype autosomes + Z &amp; W.</title>
        <authorList>
            <person name="Warren W."/>
            <person name="Formenti G."/>
            <person name="Fedrigo O."/>
            <person name="Haase B."/>
            <person name="Mountcastle J."/>
            <person name="Balacco J."/>
            <person name="Tracey A."/>
            <person name="Schneider V."/>
            <person name="Okimoto R."/>
            <person name="Cheng H."/>
            <person name="Hawken R."/>
            <person name="Howe K."/>
            <person name="Jarvis E.D."/>
        </authorList>
    </citation>
    <scope>NUCLEOTIDE SEQUENCE [LARGE SCALE GENOMIC DNA]</scope>
    <source>
        <strain evidence="15">Broiler</strain>
    </source>
</reference>
<dbReference type="PANTHER" id="PTHR23292:SF7">
    <property type="entry name" value="CELL DEATH-INDUCING P53-TARGET PROTEIN 1"/>
    <property type="match status" value="1"/>
</dbReference>
<feature type="domain" description="LITAF" evidence="14">
    <location>
        <begin position="224"/>
        <end position="308"/>
    </location>
</feature>
<evidence type="ECO:0000259" key="14">
    <source>
        <dbReference type="PROSITE" id="PS51837"/>
    </source>
</evidence>
<evidence type="ECO:0000256" key="1">
    <source>
        <dbReference type="ARBA" id="ARBA00004492"/>
    </source>
</evidence>
<proteinExistence type="inferred from homology"/>
<organism evidence="15 16">
    <name type="scientific">Gallus gallus</name>
    <name type="common">Chicken</name>
    <dbReference type="NCBI Taxonomy" id="9031"/>
    <lineage>
        <taxon>Eukaryota</taxon>
        <taxon>Metazoa</taxon>
        <taxon>Chordata</taxon>
        <taxon>Craniata</taxon>
        <taxon>Vertebrata</taxon>
        <taxon>Euteleostomi</taxon>
        <taxon>Archelosauria</taxon>
        <taxon>Archosauria</taxon>
        <taxon>Dinosauria</taxon>
        <taxon>Saurischia</taxon>
        <taxon>Theropoda</taxon>
        <taxon>Coelurosauria</taxon>
        <taxon>Aves</taxon>
        <taxon>Neognathae</taxon>
        <taxon>Galloanserae</taxon>
        <taxon>Galliformes</taxon>
        <taxon>Phasianidae</taxon>
        <taxon>Phasianinae</taxon>
        <taxon>Gallus</taxon>
    </lineage>
</organism>
<evidence type="ECO:0000256" key="13">
    <source>
        <dbReference type="SAM" id="Phobius"/>
    </source>
</evidence>
<keyword evidence="7" id="KW-0862">Zinc</keyword>
<dbReference type="SMART" id="SM00714">
    <property type="entry name" value="LITAF"/>
    <property type="match status" value="1"/>
</dbReference>
<keyword evidence="13" id="KW-1133">Transmembrane helix</keyword>
<evidence type="ECO:0000313" key="16">
    <source>
        <dbReference type="Proteomes" id="UP000000539"/>
    </source>
</evidence>
<evidence type="ECO:0000256" key="5">
    <source>
        <dbReference type="ARBA" id="ARBA00022723"/>
    </source>
</evidence>
<feature type="compositionally biased region" description="Low complexity" evidence="12">
    <location>
        <begin position="28"/>
        <end position="38"/>
    </location>
</feature>
<protein>
    <recommendedName>
        <fullName evidence="10">Cell death-inducing p53-target protein 1</fullName>
    </recommendedName>
    <alternativeName>
        <fullName evidence="11">LITAF-like protein</fullName>
    </alternativeName>
</protein>
<dbReference type="InterPro" id="IPR006629">
    <property type="entry name" value="LITAF"/>
</dbReference>
<dbReference type="Pfam" id="PF10601">
    <property type="entry name" value="zf-LITAF-like"/>
    <property type="match status" value="1"/>
</dbReference>
<dbReference type="InterPro" id="IPR037519">
    <property type="entry name" value="LITAF_fam"/>
</dbReference>
<feature type="region of interest" description="Disordered" evidence="12">
    <location>
        <begin position="1"/>
        <end position="38"/>
    </location>
</feature>
<feature type="compositionally biased region" description="Pro residues" evidence="12">
    <location>
        <begin position="1"/>
        <end position="16"/>
    </location>
</feature>
<feature type="transmembrane region" description="Helical" evidence="13">
    <location>
        <begin position="264"/>
        <end position="286"/>
    </location>
</feature>
<dbReference type="PANTHER" id="PTHR23292">
    <property type="entry name" value="LIPOPOLYSACCHARIDE-INDUCED TUMOR NECROSIS FACTOR-ALPHA FACTOR"/>
    <property type="match status" value="1"/>
</dbReference>
<keyword evidence="13" id="KW-0812">Transmembrane</keyword>
<dbReference type="GO" id="GO:0005634">
    <property type="term" value="C:nucleus"/>
    <property type="evidence" value="ECO:0000318"/>
    <property type="project" value="GO_Central"/>
</dbReference>
<dbReference type="Proteomes" id="UP000000539">
    <property type="component" value="Chromosome 14"/>
</dbReference>
<evidence type="ECO:0000256" key="10">
    <source>
        <dbReference type="ARBA" id="ARBA00040553"/>
    </source>
</evidence>
<dbReference type="Ensembl" id="ENSGALT00010040467.1">
    <property type="protein sequence ID" value="ENSGALP00010023486.1"/>
    <property type="gene ID" value="ENSGALG00010016781.1"/>
</dbReference>
<keyword evidence="9" id="KW-0458">Lysosome</keyword>
<dbReference type="GO" id="GO:0008270">
    <property type="term" value="F:zinc ion binding"/>
    <property type="evidence" value="ECO:0000318"/>
    <property type="project" value="GO_Central"/>
</dbReference>